<sequence>MAAVPAPTSPFSVDDVVALQATADESERHKWAGCCRKDASGVWLDEWSRPAMPHCPCQCVGFTVFAEHFCKKCLIWLGIERANQLVKLIGETSLTWVSIGTDEYERKIPYSHWPSYANDEHIFRPE</sequence>
<evidence type="ECO:0000313" key="2">
    <source>
        <dbReference type="Proteomes" id="UP001356427"/>
    </source>
</evidence>
<proteinExistence type="predicted"/>
<keyword evidence="2" id="KW-1185">Reference proteome</keyword>
<gene>
    <name evidence="1" type="ORF">J4Q44_G00304100</name>
</gene>
<protein>
    <submittedName>
        <fullName evidence="1">Uncharacterized protein</fullName>
    </submittedName>
</protein>
<dbReference type="AlphaFoldDB" id="A0AAN8L656"/>
<dbReference type="Proteomes" id="UP001356427">
    <property type="component" value="Unassembled WGS sequence"/>
</dbReference>
<reference evidence="1 2" key="1">
    <citation type="submission" date="2021-04" db="EMBL/GenBank/DDBJ databases">
        <authorList>
            <person name="De Guttry C."/>
            <person name="Zahm M."/>
            <person name="Klopp C."/>
            <person name="Cabau C."/>
            <person name="Louis A."/>
            <person name="Berthelot C."/>
            <person name="Parey E."/>
            <person name="Roest Crollius H."/>
            <person name="Montfort J."/>
            <person name="Robinson-Rechavi M."/>
            <person name="Bucao C."/>
            <person name="Bouchez O."/>
            <person name="Gislard M."/>
            <person name="Lluch J."/>
            <person name="Milhes M."/>
            <person name="Lampietro C."/>
            <person name="Lopez Roques C."/>
            <person name="Donnadieu C."/>
            <person name="Braasch I."/>
            <person name="Desvignes T."/>
            <person name="Postlethwait J."/>
            <person name="Bobe J."/>
            <person name="Wedekind C."/>
            <person name="Guiguen Y."/>
        </authorList>
    </citation>
    <scope>NUCLEOTIDE SEQUENCE [LARGE SCALE GENOMIC DNA]</scope>
    <source>
        <strain evidence="1">Cs_M1</strain>
        <tissue evidence="1">Blood</tissue>
    </source>
</reference>
<name>A0AAN8L656_9TELE</name>
<organism evidence="1 2">
    <name type="scientific">Coregonus suidteri</name>
    <dbReference type="NCBI Taxonomy" id="861788"/>
    <lineage>
        <taxon>Eukaryota</taxon>
        <taxon>Metazoa</taxon>
        <taxon>Chordata</taxon>
        <taxon>Craniata</taxon>
        <taxon>Vertebrata</taxon>
        <taxon>Euteleostomi</taxon>
        <taxon>Actinopterygii</taxon>
        <taxon>Neopterygii</taxon>
        <taxon>Teleostei</taxon>
        <taxon>Protacanthopterygii</taxon>
        <taxon>Salmoniformes</taxon>
        <taxon>Salmonidae</taxon>
        <taxon>Coregoninae</taxon>
        <taxon>Coregonus</taxon>
    </lineage>
</organism>
<comment type="caution">
    <text evidence="1">The sequence shown here is derived from an EMBL/GenBank/DDBJ whole genome shotgun (WGS) entry which is preliminary data.</text>
</comment>
<accession>A0AAN8L656</accession>
<dbReference type="EMBL" id="JAGTTL010000029">
    <property type="protein sequence ID" value="KAK6298900.1"/>
    <property type="molecule type" value="Genomic_DNA"/>
</dbReference>
<evidence type="ECO:0000313" key="1">
    <source>
        <dbReference type="EMBL" id="KAK6298900.1"/>
    </source>
</evidence>